<feature type="region of interest" description="Disordered" evidence="1">
    <location>
        <begin position="34"/>
        <end position="64"/>
    </location>
</feature>
<organism evidence="3 4">
    <name type="scientific">Chrysochromulina tobinii</name>
    <dbReference type="NCBI Taxonomy" id="1460289"/>
    <lineage>
        <taxon>Eukaryota</taxon>
        <taxon>Haptista</taxon>
        <taxon>Haptophyta</taxon>
        <taxon>Prymnesiophyceae</taxon>
        <taxon>Prymnesiales</taxon>
        <taxon>Chrysochromulinaceae</taxon>
        <taxon>Chrysochromulina</taxon>
    </lineage>
</organism>
<sequence length="89" mass="9658">MPLSLKLSDTSLVSLLLWMALQTVLTPSSLRQLEDKSRAVSEPMTGMRPATTMPPSTPTSFPFRSSSLSESARISLIGISLNLSILRLP</sequence>
<feature type="non-terminal residue" evidence="3">
    <location>
        <position position="89"/>
    </location>
</feature>
<evidence type="ECO:0000256" key="2">
    <source>
        <dbReference type="SAM" id="SignalP"/>
    </source>
</evidence>
<protein>
    <recommendedName>
        <fullName evidence="5">Secreted protein</fullName>
    </recommendedName>
</protein>
<comment type="caution">
    <text evidence="3">The sequence shown here is derived from an EMBL/GenBank/DDBJ whole genome shotgun (WGS) entry which is preliminary data.</text>
</comment>
<accession>A0A0M0K4G4</accession>
<evidence type="ECO:0000256" key="1">
    <source>
        <dbReference type="SAM" id="MobiDB-lite"/>
    </source>
</evidence>
<feature type="chain" id="PRO_5005602352" description="Secreted protein" evidence="2">
    <location>
        <begin position="32"/>
        <end position="89"/>
    </location>
</feature>
<name>A0A0M0K4G4_9EUKA</name>
<evidence type="ECO:0000313" key="3">
    <source>
        <dbReference type="EMBL" id="KOO33715.1"/>
    </source>
</evidence>
<dbReference type="AlphaFoldDB" id="A0A0M0K4G4"/>
<keyword evidence="2" id="KW-0732">Signal</keyword>
<gene>
    <name evidence="3" type="ORF">Ctob_014155</name>
</gene>
<dbReference type="Proteomes" id="UP000037460">
    <property type="component" value="Unassembled WGS sequence"/>
</dbReference>
<evidence type="ECO:0000313" key="4">
    <source>
        <dbReference type="Proteomes" id="UP000037460"/>
    </source>
</evidence>
<reference evidence="4" key="1">
    <citation type="journal article" date="2015" name="PLoS Genet.">
        <title>Genome Sequence and Transcriptome Analyses of Chrysochromulina tobin: Metabolic Tools for Enhanced Algal Fitness in the Prominent Order Prymnesiales (Haptophyceae).</title>
        <authorList>
            <person name="Hovde B.T."/>
            <person name="Deodato C.R."/>
            <person name="Hunsperger H.M."/>
            <person name="Ryken S.A."/>
            <person name="Yost W."/>
            <person name="Jha R.K."/>
            <person name="Patterson J."/>
            <person name="Monnat R.J. Jr."/>
            <person name="Barlow S.B."/>
            <person name="Starkenburg S.R."/>
            <person name="Cattolico R.A."/>
        </authorList>
    </citation>
    <scope>NUCLEOTIDE SEQUENCE</scope>
    <source>
        <strain evidence="4">CCMP291</strain>
    </source>
</reference>
<evidence type="ECO:0008006" key="5">
    <source>
        <dbReference type="Google" id="ProtNLM"/>
    </source>
</evidence>
<feature type="signal peptide" evidence="2">
    <location>
        <begin position="1"/>
        <end position="31"/>
    </location>
</feature>
<proteinExistence type="predicted"/>
<feature type="compositionally biased region" description="Low complexity" evidence="1">
    <location>
        <begin position="47"/>
        <end position="64"/>
    </location>
</feature>
<dbReference type="EMBL" id="JWZX01001445">
    <property type="protein sequence ID" value="KOO33715.1"/>
    <property type="molecule type" value="Genomic_DNA"/>
</dbReference>
<keyword evidence="4" id="KW-1185">Reference proteome</keyword>